<accession>A0A382WKN8</accession>
<dbReference type="AlphaFoldDB" id="A0A382WKN8"/>
<reference evidence="1" key="1">
    <citation type="submission" date="2018-05" db="EMBL/GenBank/DDBJ databases">
        <authorList>
            <person name="Lanie J.A."/>
            <person name="Ng W.-L."/>
            <person name="Kazmierczak K.M."/>
            <person name="Andrzejewski T.M."/>
            <person name="Davidsen T.M."/>
            <person name="Wayne K.J."/>
            <person name="Tettelin H."/>
            <person name="Glass J.I."/>
            <person name="Rusch D."/>
            <person name="Podicherti R."/>
            <person name="Tsui H.-C.T."/>
            <person name="Winkler M.E."/>
        </authorList>
    </citation>
    <scope>NUCLEOTIDE SEQUENCE</scope>
</reference>
<protein>
    <submittedName>
        <fullName evidence="1">Uncharacterized protein</fullName>
    </submittedName>
</protein>
<dbReference type="EMBL" id="UINC01160316">
    <property type="protein sequence ID" value="SVD58895.1"/>
    <property type="molecule type" value="Genomic_DNA"/>
</dbReference>
<sequence length="138" mass="16015">MKNSILIPNNMTMAEIERYCKAKAKRREAETATRNAELDKNQKMMDNALARLKKIICLLLLVASVSANAAHLEMKVMKQKSLPNGRPYGLAAGIYFEIKDMEPDVMYKIEYSTDLKKWTRIVQVTTWYNSMTSPYWTW</sequence>
<feature type="non-terminal residue" evidence="1">
    <location>
        <position position="138"/>
    </location>
</feature>
<evidence type="ECO:0000313" key="1">
    <source>
        <dbReference type="EMBL" id="SVD58895.1"/>
    </source>
</evidence>
<organism evidence="1">
    <name type="scientific">marine metagenome</name>
    <dbReference type="NCBI Taxonomy" id="408172"/>
    <lineage>
        <taxon>unclassified sequences</taxon>
        <taxon>metagenomes</taxon>
        <taxon>ecological metagenomes</taxon>
    </lineage>
</organism>
<gene>
    <name evidence="1" type="ORF">METZ01_LOCUS411749</name>
</gene>
<name>A0A382WKN8_9ZZZZ</name>
<proteinExistence type="predicted"/>